<feature type="transmembrane region" description="Helical" evidence="1">
    <location>
        <begin position="212"/>
        <end position="232"/>
    </location>
</feature>
<evidence type="ECO:0000256" key="1">
    <source>
        <dbReference type="SAM" id="Phobius"/>
    </source>
</evidence>
<keyword evidence="3" id="KW-1185">Reference proteome</keyword>
<dbReference type="OrthoDB" id="525883at2759"/>
<dbReference type="Proteomes" id="UP000613740">
    <property type="component" value="Unassembled WGS sequence"/>
</dbReference>
<reference evidence="2" key="1">
    <citation type="journal article" date="2020" name="bioRxiv">
        <title>Comparative genomics of Chlamydomonas.</title>
        <authorList>
            <person name="Craig R.J."/>
            <person name="Hasan A.R."/>
            <person name="Ness R.W."/>
            <person name="Keightley P.D."/>
        </authorList>
    </citation>
    <scope>NUCLEOTIDE SEQUENCE</scope>
    <source>
        <strain evidence="2">CCAP 11/173</strain>
    </source>
</reference>
<feature type="transmembrane region" description="Helical" evidence="1">
    <location>
        <begin position="55"/>
        <end position="81"/>
    </location>
</feature>
<evidence type="ECO:0000313" key="2">
    <source>
        <dbReference type="EMBL" id="KAG2449190.1"/>
    </source>
</evidence>
<name>A0A835WLZ8_9CHLO</name>
<evidence type="ECO:0000313" key="3">
    <source>
        <dbReference type="Proteomes" id="UP000613740"/>
    </source>
</evidence>
<sequence length="255" mass="27711">MPPITRDRGCLYYVPWLATLCVCIGVAGLGVWAYFTKAGRDKTIDALDSLDVTAANVGSLNSALLATAIVYLVIIVLIYLMSLWRSFIEAAHDATGQVAKGAFAFLLLAFALELNWTLVNIWLTLLLMGNAVWASCVYILRGSITSTLEAIAKFGPATWLPSLGLPCPGQCLDLTKLVFIDSDLQDACICDSAKLTSAQSAFNDAYDQLPGALSGAWVMWLAGVLLLVNFGCQFSHTKRERELLERANTKVYNAF</sequence>
<proteinExistence type="predicted"/>
<feature type="transmembrane region" description="Helical" evidence="1">
    <location>
        <begin position="102"/>
        <end position="123"/>
    </location>
</feature>
<dbReference type="EMBL" id="JAEHOD010000015">
    <property type="protein sequence ID" value="KAG2449190.1"/>
    <property type="molecule type" value="Genomic_DNA"/>
</dbReference>
<keyword evidence="1" id="KW-0472">Membrane</keyword>
<keyword evidence="1" id="KW-1133">Transmembrane helix</keyword>
<accession>A0A835WLZ8</accession>
<comment type="caution">
    <text evidence="2">The sequence shown here is derived from an EMBL/GenBank/DDBJ whole genome shotgun (WGS) entry which is preliminary data.</text>
</comment>
<keyword evidence="1" id="KW-0812">Transmembrane</keyword>
<organism evidence="2 3">
    <name type="scientific">Chlamydomonas schloesseri</name>
    <dbReference type="NCBI Taxonomy" id="2026947"/>
    <lineage>
        <taxon>Eukaryota</taxon>
        <taxon>Viridiplantae</taxon>
        <taxon>Chlorophyta</taxon>
        <taxon>core chlorophytes</taxon>
        <taxon>Chlorophyceae</taxon>
        <taxon>CS clade</taxon>
        <taxon>Chlamydomonadales</taxon>
        <taxon>Chlamydomonadaceae</taxon>
        <taxon>Chlamydomonas</taxon>
    </lineage>
</organism>
<gene>
    <name evidence="2" type="ORF">HYH02_005937</name>
</gene>
<protein>
    <submittedName>
        <fullName evidence="2">Uncharacterized protein</fullName>
    </submittedName>
</protein>
<feature type="transmembrane region" description="Helical" evidence="1">
    <location>
        <begin position="12"/>
        <end position="35"/>
    </location>
</feature>
<dbReference type="AlphaFoldDB" id="A0A835WLZ8"/>